<feature type="transmembrane region" description="Helical" evidence="6">
    <location>
        <begin position="54"/>
        <end position="76"/>
    </location>
</feature>
<name>G1WHQ0_9ACTN</name>
<dbReference type="OrthoDB" id="9781780at2"/>
<dbReference type="PATRIC" id="fig|742742.3.peg.833"/>
<dbReference type="PANTHER" id="PTHR46795:SF3">
    <property type="entry name" value="ABC TRANSPORTER PERMEASE"/>
    <property type="match status" value="1"/>
</dbReference>
<dbReference type="AlphaFoldDB" id="G1WHQ0"/>
<dbReference type="PANTHER" id="PTHR46795">
    <property type="entry name" value="ABC TRANSPORTER PERMEASE-RELATED-RELATED"/>
    <property type="match status" value="1"/>
</dbReference>
<comment type="subcellular location">
    <subcellularLocation>
        <location evidence="1">Cell membrane</location>
        <topology evidence="1">Multi-pass membrane protein</topology>
    </subcellularLocation>
</comment>
<proteinExistence type="predicted"/>
<feature type="transmembrane region" description="Helical" evidence="6">
    <location>
        <begin position="198"/>
        <end position="219"/>
    </location>
</feature>
<accession>G1WHQ0</accession>
<protein>
    <recommendedName>
        <fullName evidence="7">ABC3 transporter permease C-terminal domain-containing protein</fullName>
    </recommendedName>
</protein>
<feature type="transmembrane region" description="Helical" evidence="6">
    <location>
        <begin position="148"/>
        <end position="177"/>
    </location>
</feature>
<dbReference type="EMBL" id="ADLS01000011">
    <property type="protein sequence ID" value="EGX71475.1"/>
    <property type="molecule type" value="Genomic_DNA"/>
</dbReference>
<feature type="transmembrane region" description="Helical" evidence="6">
    <location>
        <begin position="689"/>
        <end position="715"/>
    </location>
</feature>
<dbReference type="HOGENOM" id="CLU_022800_1_1_11"/>
<dbReference type="RefSeq" id="WP_009140898.1">
    <property type="nucleotide sequence ID" value="NZ_JH126468.1"/>
</dbReference>
<dbReference type="Pfam" id="PF02687">
    <property type="entry name" value="FtsX"/>
    <property type="match status" value="1"/>
</dbReference>
<evidence type="ECO:0000256" key="1">
    <source>
        <dbReference type="ARBA" id="ARBA00004651"/>
    </source>
</evidence>
<evidence type="ECO:0000256" key="4">
    <source>
        <dbReference type="ARBA" id="ARBA00022989"/>
    </source>
</evidence>
<evidence type="ECO:0000313" key="8">
    <source>
        <dbReference type="EMBL" id="EGX71475.1"/>
    </source>
</evidence>
<feature type="transmembrane region" description="Helical" evidence="6">
    <location>
        <begin position="17"/>
        <end position="34"/>
    </location>
</feature>
<keyword evidence="2" id="KW-1003">Cell membrane</keyword>
<dbReference type="STRING" id="742742.HMPREF9452_00863"/>
<feature type="domain" description="ABC3 transporter permease C-terminal" evidence="7">
    <location>
        <begin position="62"/>
        <end position="177"/>
    </location>
</feature>
<keyword evidence="5 6" id="KW-0472">Membrane</keyword>
<reference evidence="8 9" key="1">
    <citation type="submission" date="2011-06" db="EMBL/GenBank/DDBJ databases">
        <title>The Genome Sequence of Collinsella tanakaei YIT 12063.</title>
        <authorList>
            <consortium name="The Broad Institute Genome Sequencing Platform"/>
            <person name="Earl A."/>
            <person name="Ward D."/>
            <person name="Feldgarden M."/>
            <person name="Gevers D."/>
            <person name="Morotomi M."/>
            <person name="Young S.K."/>
            <person name="Zeng Q."/>
            <person name="Gargeya S."/>
            <person name="Fitzgerald M."/>
            <person name="Haas B."/>
            <person name="Abouelleil A."/>
            <person name="Alvarado L."/>
            <person name="Arachchi H.M."/>
            <person name="Berlin A."/>
            <person name="Brown A."/>
            <person name="Chapman S.B."/>
            <person name="Chen Z."/>
            <person name="Dunbar C."/>
            <person name="Freedman E."/>
            <person name="Gearin G."/>
            <person name="Gellesch M."/>
            <person name="Goldberg J."/>
            <person name="Griggs A."/>
            <person name="Gujja S."/>
            <person name="Heiman D."/>
            <person name="Howarth C."/>
            <person name="Larson L."/>
            <person name="Lui A."/>
            <person name="MacDonald P.J.P."/>
            <person name="Mehta T."/>
            <person name="Montmayeur A."/>
            <person name="Murphy C."/>
            <person name="Neiman D."/>
            <person name="Pearson M."/>
            <person name="Priest M."/>
            <person name="Roberts A."/>
            <person name="Saif S."/>
            <person name="Shea T."/>
            <person name="Shenoy N."/>
            <person name="Sisk P."/>
            <person name="Stolte C."/>
            <person name="Sykes S."/>
            <person name="Wortman J."/>
            <person name="Nusbaum C."/>
            <person name="Birren B."/>
        </authorList>
    </citation>
    <scope>NUCLEOTIDE SEQUENCE [LARGE SCALE GENOMIC DNA]</scope>
    <source>
        <strain evidence="8 9">YIT 12063</strain>
    </source>
</reference>
<evidence type="ECO:0000259" key="7">
    <source>
        <dbReference type="Pfam" id="PF02687"/>
    </source>
</evidence>
<evidence type="ECO:0000256" key="6">
    <source>
        <dbReference type="SAM" id="Phobius"/>
    </source>
</evidence>
<keyword evidence="9" id="KW-1185">Reference proteome</keyword>
<sequence length="734" mass="80320">MLFKLAWGNVRRTGKDYLVYLLTLTLAVTVFYAFNTISVQADIVLEEEGLPELLGTIMSGLTTFLAVVMGFLMVYANNFIMKRRKKEFGLYQVLGMSRGQVSRVMALETAIASGAALVLGIVLGVAFSQFMTFFTASLFKTQIRDFHFFFSIPALLITVGCLVAIFFVTLLFNLGVVRRAKVIDLMSANRKNEAVKTRNPILSAVIFIVGAVMIGVAYYRLLRDGLPIDAAPSEYDAAFVQFATTTGIVVVGTILFFFGFSGFLLKALQGARGLYWRGLNMFTMRQLSAKVNTVSFSMAIISMILFLAITSVTGGMSIANVMNTSVERSTIADYSRAVMYYGPDMFNDPQLEADRAQEGYAPIKLASEPLNILKISENNIIDAGTANEEPFDLAHILGKYEQVEVYDSRRMGEEVPLVSLNGLADAVNMPLPKGTASSNANMMGLQVMKESDYNRYLAFRGMDRVDLGRDGYLIASDLGESVGKIYDAALHDGVEIDMGGNVLHPVSDHVDEAASSFFNASMGSNSGTVIVPDRIVDELGLPLYTSYFMGNYKEGLSYEETEGYVRRERTWGSITNADGTESAIWGMEATRLQTYESTNSMNGLISYLAIYIGFVLVVACAAILTIQQLSGVADSSKNCRILSELGTSRHEIMRSVLVQQAIFFVFPLVMGVAHSLVALQVVIEIVALFGGMSIGGTVGMTCSIFLLCYGGYFLVTYLMSKGIVSDAIRVRHAH</sequence>
<evidence type="ECO:0000256" key="3">
    <source>
        <dbReference type="ARBA" id="ARBA00022692"/>
    </source>
</evidence>
<dbReference type="eggNOG" id="COG0577">
    <property type="taxonomic scope" value="Bacteria"/>
</dbReference>
<dbReference type="InterPro" id="IPR003838">
    <property type="entry name" value="ABC3_permease_C"/>
</dbReference>
<evidence type="ECO:0000256" key="5">
    <source>
        <dbReference type="ARBA" id="ARBA00023136"/>
    </source>
</evidence>
<feature type="transmembrane region" description="Helical" evidence="6">
    <location>
        <begin position="239"/>
        <end position="268"/>
    </location>
</feature>
<feature type="transmembrane region" description="Helical" evidence="6">
    <location>
        <begin position="604"/>
        <end position="626"/>
    </location>
</feature>
<evidence type="ECO:0000313" key="9">
    <source>
        <dbReference type="Proteomes" id="UP000004830"/>
    </source>
</evidence>
<feature type="transmembrane region" description="Helical" evidence="6">
    <location>
        <begin position="661"/>
        <end position="683"/>
    </location>
</feature>
<gene>
    <name evidence="8" type="ORF">HMPREF9452_00863</name>
</gene>
<keyword evidence="4 6" id="KW-1133">Transmembrane helix</keyword>
<dbReference type="InterPro" id="IPR052536">
    <property type="entry name" value="ABC-4_Integral_Memb_Prot"/>
</dbReference>
<dbReference type="GO" id="GO:0005886">
    <property type="term" value="C:plasma membrane"/>
    <property type="evidence" value="ECO:0007669"/>
    <property type="project" value="UniProtKB-SubCell"/>
</dbReference>
<evidence type="ECO:0000256" key="2">
    <source>
        <dbReference type="ARBA" id="ARBA00022475"/>
    </source>
</evidence>
<dbReference type="GeneID" id="62758611"/>
<feature type="transmembrane region" description="Helical" evidence="6">
    <location>
        <begin position="289"/>
        <end position="309"/>
    </location>
</feature>
<comment type="caution">
    <text evidence="8">The sequence shown here is derived from an EMBL/GenBank/DDBJ whole genome shotgun (WGS) entry which is preliminary data.</text>
</comment>
<feature type="transmembrane region" description="Helical" evidence="6">
    <location>
        <begin position="104"/>
        <end position="128"/>
    </location>
</feature>
<keyword evidence="3 6" id="KW-0812">Transmembrane</keyword>
<organism evidence="8 9">
    <name type="scientific">Collinsella tanakaei YIT 12063</name>
    <dbReference type="NCBI Taxonomy" id="742742"/>
    <lineage>
        <taxon>Bacteria</taxon>
        <taxon>Bacillati</taxon>
        <taxon>Actinomycetota</taxon>
        <taxon>Coriobacteriia</taxon>
        <taxon>Coriobacteriales</taxon>
        <taxon>Coriobacteriaceae</taxon>
        <taxon>Collinsella</taxon>
    </lineage>
</organism>
<dbReference type="Proteomes" id="UP000004830">
    <property type="component" value="Unassembled WGS sequence"/>
</dbReference>